<dbReference type="EMBL" id="DUAV01000032">
    <property type="protein sequence ID" value="HIG63929.1"/>
    <property type="molecule type" value="Genomic_DNA"/>
</dbReference>
<dbReference type="Proteomes" id="UP000589516">
    <property type="component" value="Unassembled WGS sequence"/>
</dbReference>
<evidence type="ECO:0000313" key="2">
    <source>
        <dbReference type="Proteomes" id="UP000589516"/>
    </source>
</evidence>
<reference evidence="2" key="1">
    <citation type="journal article" date="2019" name="bioRxiv">
        <title>Genome diversification in globally distributed novel marine Proteobacteria is linked to environmental adaptation.</title>
        <authorList>
            <person name="Zhou Z."/>
            <person name="Tran P.Q."/>
            <person name="Kieft K."/>
            <person name="Anantharaman K."/>
        </authorList>
    </citation>
    <scope>NUCLEOTIDE SEQUENCE [LARGE SCALE GENOMIC DNA]</scope>
</reference>
<organism evidence="1 2">
    <name type="scientific">Marine Group III euryarchaeote</name>
    <dbReference type="NCBI Taxonomy" id="2173149"/>
    <lineage>
        <taxon>Archaea</taxon>
        <taxon>Methanobacteriati</taxon>
        <taxon>Thermoplasmatota</taxon>
        <taxon>Thermoplasmata</taxon>
        <taxon>Candidatus Thermoprofundales</taxon>
    </lineage>
</organism>
<sequence>MTTYHCHDCGMSVSGLTCGGCGADLVPGSVTKDDGTVVATSECPAGCGRIKSPMCCGNDMHAH</sequence>
<protein>
    <submittedName>
        <fullName evidence="1">Uncharacterized protein</fullName>
    </submittedName>
</protein>
<gene>
    <name evidence="1" type="ORF">EYQ16_05395</name>
</gene>
<comment type="caution">
    <text evidence="1">The sequence shown here is derived from an EMBL/GenBank/DDBJ whole genome shotgun (WGS) entry which is preliminary data.</text>
</comment>
<accession>A0A7C8DL80</accession>
<evidence type="ECO:0000313" key="1">
    <source>
        <dbReference type="EMBL" id="HIG63929.1"/>
    </source>
</evidence>
<name>A0A7C8DL80_9ARCH</name>
<proteinExistence type="predicted"/>
<dbReference type="AlphaFoldDB" id="A0A7C8DL80"/>